<evidence type="ECO:0000256" key="10">
    <source>
        <dbReference type="ARBA" id="ARBA00022833"/>
    </source>
</evidence>
<keyword evidence="19" id="KW-0539">Nucleus</keyword>
<protein>
    <recommendedName>
        <fullName evidence="4">[histone H3]-trimethyl-L-lysine(4) demethylase</fullName>
        <ecNumber evidence="4">1.14.11.67</ecNumber>
    </recommendedName>
</protein>
<feature type="region of interest" description="Disordered" evidence="22">
    <location>
        <begin position="1252"/>
        <end position="1296"/>
    </location>
</feature>
<evidence type="ECO:0000256" key="13">
    <source>
        <dbReference type="ARBA" id="ARBA00022964"/>
    </source>
</evidence>
<keyword evidence="17" id="KW-0090">Biological rhythms</keyword>
<feature type="compositionally biased region" description="Polar residues" evidence="22">
    <location>
        <begin position="1444"/>
        <end position="1457"/>
    </location>
</feature>
<dbReference type="CDD" id="cd15604">
    <property type="entry name" value="PHD1_KDM5C_5D"/>
    <property type="match status" value="1"/>
</dbReference>
<keyword evidence="15" id="KW-0408">Iron</keyword>
<keyword evidence="6" id="KW-0597">Phosphoprotein</keyword>
<dbReference type="CTD" id="8242"/>
<dbReference type="GeneID" id="102842830"/>
<dbReference type="SMART" id="SM00249">
    <property type="entry name" value="PHD"/>
    <property type="match status" value="2"/>
</dbReference>
<evidence type="ECO:0000256" key="20">
    <source>
        <dbReference type="ARBA" id="ARBA00048734"/>
    </source>
</evidence>
<keyword evidence="8" id="KW-0677">Repeat</keyword>
<keyword evidence="18" id="KW-0804">Transcription</keyword>
<evidence type="ECO:0000256" key="3">
    <source>
        <dbReference type="ARBA" id="ARBA00006801"/>
    </source>
</evidence>
<dbReference type="SUPFAM" id="SSF46774">
    <property type="entry name" value="ARID-like"/>
    <property type="match status" value="1"/>
</dbReference>
<evidence type="ECO:0000313" key="27">
    <source>
        <dbReference type="RefSeq" id="XP_006875307.1"/>
    </source>
</evidence>
<evidence type="ECO:0000259" key="23">
    <source>
        <dbReference type="PROSITE" id="PS50016"/>
    </source>
</evidence>
<evidence type="ECO:0000256" key="22">
    <source>
        <dbReference type="SAM" id="MobiDB-lite"/>
    </source>
</evidence>
<dbReference type="InterPro" id="IPR013637">
    <property type="entry name" value="Lys_sp_deMease-like_dom"/>
</dbReference>
<keyword evidence="9 21" id="KW-0863">Zinc-finger</keyword>
<reference evidence="27" key="1">
    <citation type="submission" date="2025-08" db="UniProtKB">
        <authorList>
            <consortium name="RefSeq"/>
        </authorList>
    </citation>
    <scope>IDENTIFICATION</scope>
    <source>
        <tissue evidence="27">Spleen</tissue>
    </source>
</reference>
<dbReference type="InterPro" id="IPR011011">
    <property type="entry name" value="Znf_FYVE_PHD"/>
</dbReference>
<evidence type="ECO:0000256" key="1">
    <source>
        <dbReference type="ARBA" id="ARBA00001954"/>
    </source>
</evidence>
<comment type="catalytic activity">
    <reaction evidence="20">
        <text>N(6),N(6),N(6)-trimethyl-L-lysyl(4)-[histone H3] + 3 2-oxoglutarate + 3 O2 = L-lysyl(4)-[histone H3] + 3 formaldehyde + 3 succinate + 3 CO2</text>
        <dbReference type="Rhea" id="RHEA:60208"/>
        <dbReference type="Rhea" id="RHEA-COMP:15537"/>
        <dbReference type="Rhea" id="RHEA-COMP:15547"/>
        <dbReference type="ChEBI" id="CHEBI:15379"/>
        <dbReference type="ChEBI" id="CHEBI:16526"/>
        <dbReference type="ChEBI" id="CHEBI:16810"/>
        <dbReference type="ChEBI" id="CHEBI:16842"/>
        <dbReference type="ChEBI" id="CHEBI:29969"/>
        <dbReference type="ChEBI" id="CHEBI:30031"/>
        <dbReference type="ChEBI" id="CHEBI:61961"/>
        <dbReference type="EC" id="1.14.11.67"/>
    </reaction>
</comment>
<dbReference type="InterPro" id="IPR036431">
    <property type="entry name" value="ARID_dom_sf"/>
</dbReference>
<evidence type="ECO:0000259" key="24">
    <source>
        <dbReference type="PROSITE" id="PS51183"/>
    </source>
</evidence>
<evidence type="ECO:0000256" key="6">
    <source>
        <dbReference type="ARBA" id="ARBA00022553"/>
    </source>
</evidence>
<dbReference type="InterPro" id="IPR003347">
    <property type="entry name" value="JmjC_dom"/>
</dbReference>
<dbReference type="Pfam" id="PF02928">
    <property type="entry name" value="zf-C5HC2"/>
    <property type="match status" value="1"/>
</dbReference>
<feature type="region of interest" description="Disordered" evidence="22">
    <location>
        <begin position="1377"/>
        <end position="1492"/>
    </location>
</feature>
<dbReference type="SUPFAM" id="SSF57903">
    <property type="entry name" value="FYVE/PHD zinc finger"/>
    <property type="match status" value="2"/>
</dbReference>
<evidence type="ECO:0000256" key="11">
    <source>
        <dbReference type="ARBA" id="ARBA00022843"/>
    </source>
</evidence>
<evidence type="ECO:0000256" key="7">
    <source>
        <dbReference type="ARBA" id="ARBA00022723"/>
    </source>
</evidence>
<organism evidence="26 27">
    <name type="scientific">Chrysochloris asiatica</name>
    <name type="common">Cape golden mole</name>
    <dbReference type="NCBI Taxonomy" id="185453"/>
    <lineage>
        <taxon>Eukaryota</taxon>
        <taxon>Metazoa</taxon>
        <taxon>Chordata</taxon>
        <taxon>Craniata</taxon>
        <taxon>Vertebrata</taxon>
        <taxon>Euteleostomi</taxon>
        <taxon>Mammalia</taxon>
        <taxon>Eutheria</taxon>
        <taxon>Afrotheria</taxon>
        <taxon>Chrysochloridae</taxon>
        <taxon>Chrysochlorinae</taxon>
        <taxon>Chrysochloris</taxon>
    </lineage>
</organism>
<evidence type="ECO:0000256" key="12">
    <source>
        <dbReference type="ARBA" id="ARBA00022853"/>
    </source>
</evidence>
<evidence type="ECO:0000256" key="19">
    <source>
        <dbReference type="ARBA" id="ARBA00023242"/>
    </source>
</evidence>
<dbReference type="GO" id="GO:0006355">
    <property type="term" value="P:regulation of DNA-templated transcription"/>
    <property type="evidence" value="ECO:0007669"/>
    <property type="project" value="TreeGrafter"/>
</dbReference>
<dbReference type="GO" id="GO:0034647">
    <property type="term" value="F:histone H3K4me/H3K4me2/H3K4me3 demethylase activity"/>
    <property type="evidence" value="ECO:0007669"/>
    <property type="project" value="UniProtKB-EC"/>
</dbReference>
<dbReference type="Pfam" id="PF02373">
    <property type="entry name" value="JmjC"/>
    <property type="match status" value="1"/>
</dbReference>
<dbReference type="FunFam" id="3.30.40.10:FF:000072">
    <property type="entry name" value="lysine-specific demethylase 5C isoform X2"/>
    <property type="match status" value="1"/>
</dbReference>
<dbReference type="PROSITE" id="PS50016">
    <property type="entry name" value="ZF_PHD_2"/>
    <property type="match status" value="1"/>
</dbReference>
<dbReference type="GO" id="GO:0005634">
    <property type="term" value="C:nucleus"/>
    <property type="evidence" value="ECO:0007669"/>
    <property type="project" value="UniProtKB-SubCell"/>
</dbReference>
<dbReference type="SUPFAM" id="SSF51197">
    <property type="entry name" value="Clavaminate synthase-like"/>
    <property type="match status" value="1"/>
</dbReference>
<dbReference type="Pfam" id="PF08429">
    <property type="entry name" value="PLU-1"/>
    <property type="match status" value="1"/>
</dbReference>
<evidence type="ECO:0000256" key="4">
    <source>
        <dbReference type="ARBA" id="ARBA00012902"/>
    </source>
</evidence>
<evidence type="ECO:0000256" key="14">
    <source>
        <dbReference type="ARBA" id="ARBA00023002"/>
    </source>
</evidence>
<dbReference type="InterPro" id="IPR048615">
    <property type="entry name" value="KDM5_C-hel"/>
</dbReference>
<keyword evidence="11" id="KW-0832">Ubl conjugation</keyword>
<dbReference type="GO" id="GO:0000785">
    <property type="term" value="C:chromatin"/>
    <property type="evidence" value="ECO:0007669"/>
    <property type="project" value="TreeGrafter"/>
</dbReference>
<keyword evidence="12" id="KW-0156">Chromatin regulator</keyword>
<feature type="compositionally biased region" description="Basic and acidic residues" evidence="22">
    <location>
        <begin position="1271"/>
        <end position="1281"/>
    </location>
</feature>
<evidence type="ECO:0000256" key="21">
    <source>
        <dbReference type="PROSITE-ProRule" id="PRU00146"/>
    </source>
</evidence>
<dbReference type="FunFam" id="2.60.120.650:FF:000001">
    <property type="entry name" value="Putative lysine-specific demethylase 5b"/>
    <property type="match status" value="1"/>
</dbReference>
<keyword evidence="5" id="KW-1017">Isopeptide bond</keyword>
<dbReference type="Gene3D" id="3.30.40.10">
    <property type="entry name" value="Zinc/RING finger domain, C3HC4 (zinc finger)"/>
    <property type="match status" value="2"/>
</dbReference>
<evidence type="ECO:0000256" key="15">
    <source>
        <dbReference type="ARBA" id="ARBA00023004"/>
    </source>
</evidence>
<dbReference type="OrthoDB" id="1678912at2759"/>
<keyword evidence="13" id="KW-0223">Dioxygenase</keyword>
<feature type="compositionally biased region" description="Acidic residues" evidence="22">
    <location>
        <begin position="1421"/>
        <end position="1436"/>
    </location>
</feature>
<evidence type="ECO:0000313" key="26">
    <source>
        <dbReference type="Proteomes" id="UP000504623"/>
    </source>
</evidence>
<evidence type="ECO:0000256" key="17">
    <source>
        <dbReference type="ARBA" id="ARBA00023108"/>
    </source>
</evidence>
<feature type="compositionally biased region" description="Polar residues" evidence="22">
    <location>
        <begin position="1466"/>
        <end position="1476"/>
    </location>
</feature>
<dbReference type="PROSITE" id="PS51184">
    <property type="entry name" value="JMJC"/>
    <property type="match status" value="1"/>
</dbReference>
<feature type="domain" description="JmjN" evidence="24">
    <location>
        <begin position="14"/>
        <end position="55"/>
    </location>
</feature>
<evidence type="ECO:0000259" key="25">
    <source>
        <dbReference type="PROSITE" id="PS51184"/>
    </source>
</evidence>
<gene>
    <name evidence="27" type="primary">KDM5C</name>
</gene>
<comment type="cofactor">
    <cofactor evidence="1">
        <name>Fe(2+)</name>
        <dbReference type="ChEBI" id="CHEBI:29033"/>
    </cofactor>
</comment>
<keyword evidence="10" id="KW-0862">Zinc</keyword>
<dbReference type="GO" id="GO:0003677">
    <property type="term" value="F:DNA binding"/>
    <property type="evidence" value="ECO:0007669"/>
    <property type="project" value="InterPro"/>
</dbReference>
<keyword evidence="7" id="KW-0479">Metal-binding</keyword>
<proteinExistence type="inferred from homology"/>
<dbReference type="Pfam" id="PF00628">
    <property type="entry name" value="PHD"/>
    <property type="match status" value="1"/>
</dbReference>
<dbReference type="PROSITE" id="PS51183">
    <property type="entry name" value="JMJN"/>
    <property type="match status" value="1"/>
</dbReference>
<dbReference type="PANTHER" id="PTHR10694:SF43">
    <property type="entry name" value="LYSINE-SPECIFIC DEMETHYLASE 5C"/>
    <property type="match status" value="1"/>
</dbReference>
<name>A0A9B0U3M4_CHRAS</name>
<dbReference type="PROSITE" id="PS01359">
    <property type="entry name" value="ZF_PHD_1"/>
    <property type="match status" value="2"/>
</dbReference>
<dbReference type="FunFam" id="3.30.40.10:FF:000651">
    <property type="entry name" value="Lysine-specific demethylase 5D"/>
    <property type="match status" value="1"/>
</dbReference>
<dbReference type="GO" id="GO:0008270">
    <property type="term" value="F:zinc ion binding"/>
    <property type="evidence" value="ECO:0007669"/>
    <property type="project" value="UniProtKB-KW"/>
</dbReference>
<dbReference type="PANTHER" id="PTHR10694">
    <property type="entry name" value="LYSINE-SPECIFIC DEMETHYLASE"/>
    <property type="match status" value="1"/>
</dbReference>
<dbReference type="InterPro" id="IPR001965">
    <property type="entry name" value="Znf_PHD"/>
</dbReference>
<dbReference type="Proteomes" id="UP000504623">
    <property type="component" value="Unplaced"/>
</dbReference>
<dbReference type="FunFam" id="2.60.120.650:FF:000041">
    <property type="entry name" value="lysine-specific demethylase 5C isoform X6"/>
    <property type="match status" value="1"/>
</dbReference>
<accession>A0A9B0U3M4</accession>
<dbReference type="Pfam" id="PF02375">
    <property type="entry name" value="JmjN"/>
    <property type="match status" value="1"/>
</dbReference>
<evidence type="ECO:0000256" key="9">
    <source>
        <dbReference type="ARBA" id="ARBA00022771"/>
    </source>
</evidence>
<dbReference type="InterPro" id="IPR003349">
    <property type="entry name" value="JmjN"/>
</dbReference>
<dbReference type="Gene3D" id="2.60.120.650">
    <property type="entry name" value="Cupin"/>
    <property type="match status" value="2"/>
</dbReference>
<dbReference type="EC" id="1.14.11.67" evidence="4"/>
<feature type="domain" description="PHD-type" evidence="23">
    <location>
        <begin position="263"/>
        <end position="313"/>
    </location>
</feature>
<dbReference type="InterPro" id="IPR004198">
    <property type="entry name" value="Znf_C5HC2"/>
</dbReference>
<dbReference type="InterPro" id="IPR019786">
    <property type="entry name" value="Zinc_finger_PHD-type_CS"/>
</dbReference>
<dbReference type="SMART" id="SM00545">
    <property type="entry name" value="JmjN"/>
    <property type="match status" value="1"/>
</dbReference>
<evidence type="ECO:0000256" key="18">
    <source>
        <dbReference type="ARBA" id="ARBA00023163"/>
    </source>
</evidence>
<dbReference type="RefSeq" id="XP_006875307.1">
    <property type="nucleotide sequence ID" value="XM_006875245.1"/>
</dbReference>
<dbReference type="InterPro" id="IPR013083">
    <property type="entry name" value="Znf_RING/FYVE/PHD"/>
</dbReference>
<comment type="subcellular location">
    <subcellularLocation>
        <location evidence="2">Nucleus</location>
    </subcellularLocation>
</comment>
<dbReference type="SMART" id="SM00558">
    <property type="entry name" value="JmjC"/>
    <property type="match status" value="1"/>
</dbReference>
<keyword evidence="26" id="KW-1185">Reference proteome</keyword>
<feature type="compositionally biased region" description="Basic residues" evidence="22">
    <location>
        <begin position="1381"/>
        <end position="1396"/>
    </location>
</feature>
<keyword evidence="14" id="KW-0560">Oxidoreductase</keyword>
<keyword evidence="16" id="KW-0805">Transcription regulation</keyword>
<comment type="similarity">
    <text evidence="3">Belongs to the JARID1 histone demethylase family.</text>
</comment>
<dbReference type="GO" id="GO:0048511">
    <property type="term" value="P:rhythmic process"/>
    <property type="evidence" value="ECO:0007669"/>
    <property type="project" value="UniProtKB-KW"/>
</dbReference>
<evidence type="ECO:0000256" key="5">
    <source>
        <dbReference type="ARBA" id="ARBA00022499"/>
    </source>
</evidence>
<evidence type="ECO:0000256" key="8">
    <source>
        <dbReference type="ARBA" id="ARBA00022737"/>
    </source>
</evidence>
<evidence type="ECO:0000256" key="16">
    <source>
        <dbReference type="ARBA" id="ARBA00023015"/>
    </source>
</evidence>
<sequence length="1492" mass="168156">MEPGSDDFLPPPECPVFEPSWAEFRDPLGYIAKIRPIAEKSGICKIRPPADWQPPFAVEVDNFRFTPRIQRLNELEAQTRVKLNYLDQIAKFWEIQGSSLKIPNVERRILDLYSLSKQCNTRPFDNEEKDKEYKPHSIPLRQSVQPSKFNSYGRRAKRLQPDPEPTEEDIEKNPELKKLQIYGAGPKMMGLGLMAKDKTLRKKGKCPPTVVVKEESGGDVKVESTSPKTFLDNKEELSHSPEPCTKMTMRLRRNHSNAQFIESYICRMCSRGDEDDKLLLCDGCDDNYHIFCLLPPLPEIPKGVWRCPKCVMAECKRPPEAFGFEQATREYTLQSFGEMADSFKADYFNMPVHMVPTELVEKEFWRLVNSIEEDVTVEYGADIHSKEFGSGFPVSDSKRHLTPEEEEYAISGWNLNVMPVLEQSVLCHINADISGMKVPWLYVGMVFSAFCWHIEDHWSYSINYLHWGEPKTWYGVPSLAAEHLEEVMKKLTPELFDSQPDLLHQLVTLMNPNTLMSHGVPVVRTNQCAGEFVITFPRAYHSGFNQGYNFAEAVNFCTADWLPAGRQCIEHYRRLRRYCVFSHEELICKMAACPEKLDLNLAAAVHKEMFIMVQEERRLRKALLEKGITEAEREAFELLPDDERQCIKCKTTCFLSALACYDCPDGLVCLSHINDLCKCSSSRQYLRYRYTLDELPAMLHKLKVRAESFDTWANKVRVALEVEDGRKRSLEELRALESEARERRFPNSELLQRLKNCLSEAEACVSRALGLVSGQEAGVTGLQMTLVELRAFLDQMSNLPCAMHQIGDVKGILEQVEAYQTEAREALESLPSSPGLLHSLLERGQRLGVEVPEAQQLQRQIEQAQWLDEVKRTLAPSAQRGTLAVMRGLLVAGASVAPSPAVDKARAELQELLTIAERWEEKAHLCLEARQKHPPAILEAIIREAENIPVHLPNIQALKEALSKARAWIADVDEIQNGDHYPCLDDLEGLVAVGRDLPVGLEELRQLELQVLTAHSWREKASKTFLKKNSCYTLLEVLCPCADAGSDSTKRSRWMEKELGLYKSDTELLGLSAQDLRDPGSVIVAFKEGEQKEKEGILQLRRTNSAKPNPLSSLTTASSATSICVCGQVPAGVGALQCDLCQDWFHGRCVSVPRLLSSPRSSSSSSPLLAWWEWDTKFLCPLCMRSRRPRLETILALLVALQRLPVRLPEGEALQCLTERAISWQGRARQALASEDVTALLRRLAELHQWVQAEPRSEEPPTYPSVPASDPLREDSGKDIPKVQGLLENGDSMTSPEKVALGEGSDLEMLSSLLPQLTGPMLELPEATRAPLEELMMEGDLLEVTLDENHSIWQLLQAGKPPDLERIRTLLELEKAEHHGSRTRGRTLEKRRRRKVDRGGEGDDPAPEELEPKRVRSSGPEAEEAQEEEELEEETGGEGPTSLATAGSPNLQENQNGLEPGLVASSDLSAPFSTLTPRLHMPCPQQPTQQQL</sequence>
<evidence type="ECO:0000256" key="2">
    <source>
        <dbReference type="ARBA" id="ARBA00004123"/>
    </source>
</evidence>
<dbReference type="Pfam" id="PF21323">
    <property type="entry name" value="KDM5_C-hel"/>
    <property type="match status" value="1"/>
</dbReference>
<dbReference type="InterPro" id="IPR019787">
    <property type="entry name" value="Znf_PHD-finger"/>
</dbReference>
<feature type="domain" description="JmjC" evidence="25">
    <location>
        <begin position="407"/>
        <end position="573"/>
    </location>
</feature>